<dbReference type="Pfam" id="PF01408">
    <property type="entry name" value="GFO_IDH_MocA"/>
    <property type="match status" value="1"/>
</dbReference>
<evidence type="ECO:0000256" key="1">
    <source>
        <dbReference type="ARBA" id="ARBA00010928"/>
    </source>
</evidence>
<dbReference type="PANTHER" id="PTHR22604:SF105">
    <property type="entry name" value="TRANS-1,2-DIHYDROBENZENE-1,2-DIOL DEHYDROGENASE"/>
    <property type="match status" value="1"/>
</dbReference>
<evidence type="ECO:0000313" key="8">
    <source>
        <dbReference type="Proteomes" id="UP001244011"/>
    </source>
</evidence>
<evidence type="ECO:0000256" key="4">
    <source>
        <dbReference type="ARBA" id="ARBA00042988"/>
    </source>
</evidence>
<dbReference type="GO" id="GO:0000166">
    <property type="term" value="F:nucleotide binding"/>
    <property type="evidence" value="ECO:0007669"/>
    <property type="project" value="InterPro"/>
</dbReference>
<evidence type="ECO:0000259" key="6">
    <source>
        <dbReference type="Pfam" id="PF01408"/>
    </source>
</evidence>
<evidence type="ECO:0000256" key="5">
    <source>
        <dbReference type="ARBA" id="ARBA00049233"/>
    </source>
</evidence>
<dbReference type="Gene3D" id="3.30.360.10">
    <property type="entry name" value="Dihydrodipicolinate Reductase, domain 2"/>
    <property type="match status" value="1"/>
</dbReference>
<evidence type="ECO:0000313" key="7">
    <source>
        <dbReference type="EMBL" id="KAK1763333.1"/>
    </source>
</evidence>
<keyword evidence="8" id="KW-1185">Reference proteome</keyword>
<feature type="domain" description="Gfo/Idh/MocA-like oxidoreductase N-terminal" evidence="6">
    <location>
        <begin position="25"/>
        <end position="119"/>
    </location>
</feature>
<sequence length="353" mass="38894">MLGFLHRTYQIFGGFSVPAKVSNPIRVGILGAANVAPQSLITPAKQHPEVVVQGVAARDRKKAEAFANKHCIPQVFDSYQALLDDPNIDAWALKALSKRKHVLLEKPAKSNAIEAERLFHSPLLWGPEVPSVVDRPNIAHVDAKIIIPRGVIARDDIRWEYGVAGGAMMDVMYPLAWVRGTVGAEPLECMSCETEAFGKCDWKFDARWMFPNGVTAETHGNLRAGNTKAGFPRIEVTHKPVLLRDANSSEGQDEFVICTKAPGGGGDGPVANTWKVKETKKAYTWQEAGLDLPGEAYWKPYRWQLGAFVDRIRGRPDTGKWSTGEDSIAQMRATDMAYEKSGLGLRPTSTYQP</sequence>
<dbReference type="GO" id="GO:0047837">
    <property type="term" value="F:D-xylose 1-dehydrogenase (NADP+) activity"/>
    <property type="evidence" value="ECO:0007669"/>
    <property type="project" value="UniProtKB-EC"/>
</dbReference>
<gene>
    <name evidence="7" type="ORF">QBC33DRAFT_613772</name>
</gene>
<keyword evidence="2" id="KW-0560">Oxidoreductase</keyword>
<comment type="similarity">
    <text evidence="1">Belongs to the Gfo/Idh/MocA family.</text>
</comment>
<organism evidence="7 8">
    <name type="scientific">Phialemonium atrogriseum</name>
    <dbReference type="NCBI Taxonomy" id="1093897"/>
    <lineage>
        <taxon>Eukaryota</taxon>
        <taxon>Fungi</taxon>
        <taxon>Dikarya</taxon>
        <taxon>Ascomycota</taxon>
        <taxon>Pezizomycotina</taxon>
        <taxon>Sordariomycetes</taxon>
        <taxon>Sordariomycetidae</taxon>
        <taxon>Cephalothecales</taxon>
        <taxon>Cephalothecaceae</taxon>
        <taxon>Phialemonium</taxon>
    </lineage>
</organism>
<dbReference type="InterPro" id="IPR050984">
    <property type="entry name" value="Gfo/Idh/MocA_domain"/>
</dbReference>
<evidence type="ECO:0000256" key="3">
    <source>
        <dbReference type="ARBA" id="ARBA00038984"/>
    </source>
</evidence>
<dbReference type="PANTHER" id="PTHR22604">
    <property type="entry name" value="OXIDOREDUCTASES"/>
    <property type="match status" value="1"/>
</dbReference>
<evidence type="ECO:0000256" key="2">
    <source>
        <dbReference type="ARBA" id="ARBA00023002"/>
    </source>
</evidence>
<dbReference type="Proteomes" id="UP001244011">
    <property type="component" value="Unassembled WGS sequence"/>
</dbReference>
<dbReference type="RefSeq" id="XP_060279546.1">
    <property type="nucleotide sequence ID" value="XM_060432559.1"/>
</dbReference>
<dbReference type="InterPro" id="IPR000683">
    <property type="entry name" value="Gfo/Idh/MocA-like_OxRdtase_N"/>
</dbReference>
<dbReference type="Gene3D" id="3.40.50.720">
    <property type="entry name" value="NAD(P)-binding Rossmann-like Domain"/>
    <property type="match status" value="1"/>
</dbReference>
<comment type="catalytic activity">
    <reaction evidence="5">
        <text>D-xylose + NADP(+) = D-xylono-1,5-lactone + NADPH + H(+)</text>
        <dbReference type="Rhea" id="RHEA:22000"/>
        <dbReference type="ChEBI" id="CHEBI:15378"/>
        <dbReference type="ChEBI" id="CHEBI:15867"/>
        <dbReference type="ChEBI" id="CHEBI:53455"/>
        <dbReference type="ChEBI" id="CHEBI:57783"/>
        <dbReference type="ChEBI" id="CHEBI:58349"/>
        <dbReference type="EC" id="1.1.1.179"/>
    </reaction>
</comment>
<name>A0AAJ0FHF2_9PEZI</name>
<protein>
    <recommendedName>
        <fullName evidence="3">D-xylose 1-dehydrogenase (NADP(+), D-xylono-1,5-lactone-forming)</fullName>
        <ecNumber evidence="3">1.1.1.179</ecNumber>
    </recommendedName>
    <alternativeName>
        <fullName evidence="4">D-xylose-NADP dehydrogenase</fullName>
    </alternativeName>
</protein>
<dbReference type="EC" id="1.1.1.179" evidence="3"/>
<accession>A0AAJ0FHF2</accession>
<reference evidence="7" key="1">
    <citation type="submission" date="2023-06" db="EMBL/GenBank/DDBJ databases">
        <title>Genome-scale phylogeny and comparative genomics of the fungal order Sordariales.</title>
        <authorList>
            <consortium name="Lawrence Berkeley National Laboratory"/>
            <person name="Hensen N."/>
            <person name="Bonometti L."/>
            <person name="Westerberg I."/>
            <person name="Brannstrom I.O."/>
            <person name="Guillou S."/>
            <person name="Cros-Aarteil S."/>
            <person name="Calhoun S."/>
            <person name="Haridas S."/>
            <person name="Kuo A."/>
            <person name="Mondo S."/>
            <person name="Pangilinan J."/>
            <person name="Riley R."/>
            <person name="Labutti K."/>
            <person name="Andreopoulos B."/>
            <person name="Lipzen A."/>
            <person name="Chen C."/>
            <person name="Yanf M."/>
            <person name="Daum C."/>
            <person name="Ng V."/>
            <person name="Clum A."/>
            <person name="Steindorff A."/>
            <person name="Ohm R."/>
            <person name="Martin F."/>
            <person name="Silar P."/>
            <person name="Natvig D."/>
            <person name="Lalanne C."/>
            <person name="Gautier V."/>
            <person name="Ament-Velasquez S.L."/>
            <person name="Kruys A."/>
            <person name="Hutchinson M.I."/>
            <person name="Powell A.J."/>
            <person name="Barry K."/>
            <person name="Miller A.N."/>
            <person name="Grigoriev I.V."/>
            <person name="Debuchy R."/>
            <person name="Gladieux P."/>
            <person name="Thoren M.H."/>
            <person name="Johannesson H."/>
        </authorList>
    </citation>
    <scope>NUCLEOTIDE SEQUENCE</scope>
    <source>
        <strain evidence="7">8032-3</strain>
    </source>
</reference>
<proteinExistence type="inferred from homology"/>
<dbReference type="GeneID" id="85315746"/>
<comment type="caution">
    <text evidence="7">The sequence shown here is derived from an EMBL/GenBank/DDBJ whole genome shotgun (WGS) entry which is preliminary data.</text>
</comment>
<dbReference type="EMBL" id="MU839028">
    <property type="protein sequence ID" value="KAK1763333.1"/>
    <property type="molecule type" value="Genomic_DNA"/>
</dbReference>
<dbReference type="SUPFAM" id="SSF51735">
    <property type="entry name" value="NAD(P)-binding Rossmann-fold domains"/>
    <property type="match status" value="1"/>
</dbReference>
<dbReference type="AlphaFoldDB" id="A0AAJ0FHF2"/>
<dbReference type="InterPro" id="IPR036291">
    <property type="entry name" value="NAD(P)-bd_dom_sf"/>
</dbReference>